<protein>
    <submittedName>
        <fullName evidence="1">Uncharacterized protein</fullName>
    </submittedName>
</protein>
<dbReference type="Proteomes" id="UP001597560">
    <property type="component" value="Unassembled WGS sequence"/>
</dbReference>
<reference evidence="2" key="1">
    <citation type="journal article" date="2019" name="Int. J. Syst. Evol. Microbiol.">
        <title>The Global Catalogue of Microorganisms (GCM) 10K type strain sequencing project: providing services to taxonomists for standard genome sequencing and annotation.</title>
        <authorList>
            <consortium name="The Broad Institute Genomics Platform"/>
            <consortium name="The Broad Institute Genome Sequencing Center for Infectious Disease"/>
            <person name="Wu L."/>
            <person name="Ma J."/>
        </authorList>
    </citation>
    <scope>NUCLEOTIDE SEQUENCE [LARGE SCALE GENOMIC DNA]</scope>
    <source>
        <strain evidence="2">KCTC 23098</strain>
    </source>
</reference>
<evidence type="ECO:0000313" key="2">
    <source>
        <dbReference type="Proteomes" id="UP001597560"/>
    </source>
</evidence>
<organism evidence="1 2">
    <name type="scientific">Olivibacter jilunii</name>
    <dbReference type="NCBI Taxonomy" id="985016"/>
    <lineage>
        <taxon>Bacteria</taxon>
        <taxon>Pseudomonadati</taxon>
        <taxon>Bacteroidota</taxon>
        <taxon>Sphingobacteriia</taxon>
        <taxon>Sphingobacteriales</taxon>
        <taxon>Sphingobacteriaceae</taxon>
        <taxon>Olivibacter</taxon>
    </lineage>
</organism>
<gene>
    <name evidence="1" type="ORF">ACFS6J_22495</name>
</gene>
<evidence type="ECO:0000313" key="1">
    <source>
        <dbReference type="EMBL" id="MFD2964588.1"/>
    </source>
</evidence>
<proteinExistence type="predicted"/>
<dbReference type="RefSeq" id="WP_130855190.1">
    <property type="nucleotide sequence ID" value="NZ_JBHUPA010000020.1"/>
</dbReference>
<comment type="caution">
    <text evidence="1">The sequence shown here is derived from an EMBL/GenBank/DDBJ whole genome shotgun (WGS) entry which is preliminary data.</text>
</comment>
<dbReference type="EMBL" id="JBHUPA010000020">
    <property type="protein sequence ID" value="MFD2964588.1"/>
    <property type="molecule type" value="Genomic_DNA"/>
</dbReference>
<accession>A0ABW6B7M1</accession>
<sequence length="90" mass="10294">MFDENARINYHCCGFKLSKAFLLSSKIFKSSFDADIKTTDQAQNCPQVAPHFNLANTLALAIDNALRDGDIEWDDDYLDIIYEQNLKIVF</sequence>
<name>A0ABW6B7M1_9SPHI</name>
<keyword evidence="2" id="KW-1185">Reference proteome</keyword>